<evidence type="ECO:0000313" key="1">
    <source>
        <dbReference type="EMBL" id="KAJ8985094.1"/>
    </source>
</evidence>
<proteinExistence type="predicted"/>
<protein>
    <submittedName>
        <fullName evidence="1">Uncharacterized protein</fullName>
    </submittedName>
</protein>
<evidence type="ECO:0000313" key="2">
    <source>
        <dbReference type="Proteomes" id="UP001162164"/>
    </source>
</evidence>
<dbReference type="EMBL" id="JAPWTJ010000020">
    <property type="protein sequence ID" value="KAJ8985094.1"/>
    <property type="molecule type" value="Genomic_DNA"/>
</dbReference>
<dbReference type="Proteomes" id="UP001162164">
    <property type="component" value="Unassembled WGS sequence"/>
</dbReference>
<keyword evidence="2" id="KW-1185">Reference proteome</keyword>
<reference evidence="1" key="1">
    <citation type="journal article" date="2023" name="Insect Mol. Biol.">
        <title>Genome sequencing provides insights into the evolution of gene families encoding plant cell wall-degrading enzymes in longhorned beetles.</title>
        <authorList>
            <person name="Shin N.R."/>
            <person name="Okamura Y."/>
            <person name="Kirsch R."/>
            <person name="Pauchet Y."/>
        </authorList>
    </citation>
    <scope>NUCLEOTIDE SEQUENCE</scope>
    <source>
        <strain evidence="1">MMC_N1</strain>
    </source>
</reference>
<organism evidence="1 2">
    <name type="scientific">Molorchus minor</name>
    <dbReference type="NCBI Taxonomy" id="1323400"/>
    <lineage>
        <taxon>Eukaryota</taxon>
        <taxon>Metazoa</taxon>
        <taxon>Ecdysozoa</taxon>
        <taxon>Arthropoda</taxon>
        <taxon>Hexapoda</taxon>
        <taxon>Insecta</taxon>
        <taxon>Pterygota</taxon>
        <taxon>Neoptera</taxon>
        <taxon>Endopterygota</taxon>
        <taxon>Coleoptera</taxon>
        <taxon>Polyphaga</taxon>
        <taxon>Cucujiformia</taxon>
        <taxon>Chrysomeloidea</taxon>
        <taxon>Cerambycidae</taxon>
        <taxon>Lamiinae</taxon>
        <taxon>Monochamini</taxon>
        <taxon>Molorchus</taxon>
    </lineage>
</organism>
<gene>
    <name evidence="1" type="ORF">NQ317_019779</name>
</gene>
<accession>A0ABQ9K4K7</accession>
<name>A0ABQ9K4K7_9CUCU</name>
<sequence length="121" mass="13832">MLVAHKSTESGRVSEANFYQLFSHKSHPASRLTLLKLEDLLYCNLDKLKYPIFRQYNYNKLAHHAEASTTRKIPAPTTVRSTTHFSVTPALKKGYLGISFVLTKLVESVEKLIQKKIKNNK</sequence>
<comment type="caution">
    <text evidence="1">The sequence shown here is derived from an EMBL/GenBank/DDBJ whole genome shotgun (WGS) entry which is preliminary data.</text>
</comment>